<evidence type="ECO:0000256" key="1">
    <source>
        <dbReference type="ARBA" id="ARBA00004123"/>
    </source>
</evidence>
<dbReference type="PANTHER" id="PTHR10662:SF22">
    <property type="entry name" value="NUCLEAR RNA EXPORT FACTOR 1"/>
    <property type="match status" value="1"/>
</dbReference>
<dbReference type="SUPFAM" id="SSF52058">
    <property type="entry name" value="L domain-like"/>
    <property type="match status" value="1"/>
</dbReference>
<dbReference type="SUPFAM" id="SSF54427">
    <property type="entry name" value="NTF2-like"/>
    <property type="match status" value="1"/>
</dbReference>
<dbReference type="InterPro" id="IPR057125">
    <property type="entry name" value="NXF1/2/3/5-like_LRR"/>
</dbReference>
<dbReference type="InterPro" id="IPR018222">
    <property type="entry name" value="Nuclear_transport_factor_2_euk"/>
</dbReference>
<comment type="subcellular location">
    <subcellularLocation>
        <location evidence="1">Nucleus</location>
    </subcellularLocation>
</comment>
<dbReference type="OrthoDB" id="25872at2759"/>
<dbReference type="GO" id="GO:0005634">
    <property type="term" value="C:nucleus"/>
    <property type="evidence" value="ECO:0007669"/>
    <property type="project" value="UniProtKB-SubCell"/>
</dbReference>
<feature type="compositionally biased region" description="Basic and acidic residues" evidence="8">
    <location>
        <begin position="145"/>
        <end position="167"/>
    </location>
</feature>
<evidence type="ECO:0000256" key="3">
    <source>
        <dbReference type="ARBA" id="ARBA00022448"/>
    </source>
</evidence>
<evidence type="ECO:0000256" key="5">
    <source>
        <dbReference type="ARBA" id="ARBA00022737"/>
    </source>
</evidence>
<dbReference type="CDD" id="cd14342">
    <property type="entry name" value="UBA_TAP-C"/>
    <property type="match status" value="1"/>
</dbReference>
<feature type="compositionally biased region" description="Polar residues" evidence="8">
    <location>
        <begin position="12"/>
        <end position="24"/>
    </location>
</feature>
<feature type="domain" description="TAP-C" evidence="10">
    <location>
        <begin position="624"/>
        <end position="675"/>
    </location>
</feature>
<dbReference type="PROSITE" id="PS50177">
    <property type="entry name" value="NTF2_DOMAIN"/>
    <property type="match status" value="1"/>
</dbReference>
<evidence type="ECO:0000256" key="8">
    <source>
        <dbReference type="SAM" id="MobiDB-lite"/>
    </source>
</evidence>
<dbReference type="GO" id="GO:0016973">
    <property type="term" value="P:poly(A)+ mRNA export from nucleus"/>
    <property type="evidence" value="ECO:0007669"/>
    <property type="project" value="TreeGrafter"/>
</dbReference>
<dbReference type="Proteomes" id="UP000009131">
    <property type="component" value="Unassembled WGS sequence"/>
</dbReference>
<evidence type="ECO:0000256" key="4">
    <source>
        <dbReference type="ARBA" id="ARBA00022614"/>
    </source>
</evidence>
<dbReference type="InterPro" id="IPR032675">
    <property type="entry name" value="LRR_dom_sf"/>
</dbReference>
<dbReference type="HOGENOM" id="CLU_024991_0_0_1"/>
<gene>
    <name evidence="11" type="primary">Mo00674</name>
    <name evidence="11" type="ORF">E5Q_00674</name>
</gene>
<keyword evidence="3" id="KW-0813">Transport</keyword>
<dbReference type="InterPro" id="IPR005637">
    <property type="entry name" value="TAP_C_dom"/>
</dbReference>
<dbReference type="InterPro" id="IPR002075">
    <property type="entry name" value="NTF2_dom"/>
</dbReference>
<dbReference type="InterPro" id="IPR009060">
    <property type="entry name" value="UBA-like_sf"/>
</dbReference>
<keyword evidence="4" id="KW-0433">Leucine-rich repeat</keyword>
<dbReference type="eggNOG" id="KOG3763">
    <property type="taxonomic scope" value="Eukaryota"/>
</dbReference>
<keyword evidence="7" id="KW-0539">Nucleus</keyword>
<dbReference type="Gene3D" id="1.10.8.10">
    <property type="entry name" value="DNA helicase RuvA subunit, C-terminal domain"/>
    <property type="match status" value="1"/>
</dbReference>
<keyword evidence="6" id="KW-0509">mRNA transport</keyword>
<evidence type="ECO:0000256" key="2">
    <source>
        <dbReference type="ARBA" id="ARBA00009285"/>
    </source>
</evidence>
<dbReference type="EMBL" id="BABT02000026">
    <property type="protein sequence ID" value="GAA94027.1"/>
    <property type="molecule type" value="Genomic_DNA"/>
</dbReference>
<keyword evidence="5" id="KW-0677">Repeat</keyword>
<evidence type="ECO:0008006" key="13">
    <source>
        <dbReference type="Google" id="ProtNLM"/>
    </source>
</evidence>
<dbReference type="SUPFAM" id="SSF46934">
    <property type="entry name" value="UBA-like"/>
    <property type="match status" value="1"/>
</dbReference>
<sequence>MAEQLAPIPFFLQQQSGPVGQGASNPAPIGLSVPQEQQQQPLVLQPSGSASAQAGPSAPASTTAQPSAGFFSQFDPQSLRPVSASNGSANDRPARRNGPSGGRPRPHEKADHIEDETMSRLDSAAGRARPKAGQGRDKRSKGKGRARDELALDDTPSRDTRRQDRKSSNSTPYERNRNRSARGQKASVSIKGLAAKAIEEAGEPRSSSAGTKPSSIQVLHDFIEQRWNPSAALLDLSGMIRDPIWRLKGIKPPGTRDAPKAIAGALWKSVSQTYPQIVSLSLANNDLENLRDLSPSLLVQYLPHLHNLSLADNKIARTSPMNPIGSSNRHSGGLKQLEALVLTGNPITSNYAGRQRDYQRDVAKLFPALTSLDMLPIDRGSLLTEKETRFPYGMQPGFADSEGGRSLVAAFLAKFFESLDKSRENLHAAYAPSASFSYALNSMPPQRMVHEKRSFSSGNKAKAYQNRLDFRRYITIKDRNDVKASARNLNRATTPVVPTLLVGPDDIVAALKAMPGTSHPLARAAEFVFDVWTQPDAHAEGEVLFVTVHGMFEEAGTSARVSFDRAFILAPAAPDTIAHAAGWPCLIISDQLTLRGHSHASAWEPGCLAIANLAAEAPPAAITPQQEAMVAEFSRLTRLKSQFAFDCLALNEWDPTRSMTNFEQLRPTIPAEAFD</sequence>
<dbReference type="Pfam" id="PF24048">
    <property type="entry name" value="LRR_NXF1-5"/>
    <property type="match status" value="1"/>
</dbReference>
<protein>
    <recommendedName>
        <fullName evidence="13">NTF2 domain-containing protein</fullName>
    </recommendedName>
</protein>
<reference evidence="11 12" key="2">
    <citation type="journal article" date="2012" name="Open Biol.">
        <title>Characteristics of nucleosomes and linker DNA regions on the genome of the basidiomycete Mixia osmundae revealed by mono- and dinucleosome mapping.</title>
        <authorList>
            <person name="Nishida H."/>
            <person name="Kondo S."/>
            <person name="Matsumoto T."/>
            <person name="Suzuki Y."/>
            <person name="Yoshikawa H."/>
            <person name="Taylor T.D."/>
            <person name="Sugiyama J."/>
        </authorList>
    </citation>
    <scope>NUCLEOTIDE SEQUENCE [LARGE SCALE GENOMIC DNA]</scope>
    <source>
        <strain evidence="12">CBS 9802 / IAM 14324 / JCM 22182 / KY 12970</strain>
    </source>
</reference>
<feature type="compositionally biased region" description="Low complexity" evidence="8">
    <location>
        <begin position="30"/>
        <end position="69"/>
    </location>
</feature>
<evidence type="ECO:0000259" key="10">
    <source>
        <dbReference type="PROSITE" id="PS51281"/>
    </source>
</evidence>
<dbReference type="FunCoup" id="G7DTW7">
    <property type="interactions" value="259"/>
</dbReference>
<dbReference type="AlphaFoldDB" id="G7DTW7"/>
<dbReference type="PROSITE" id="PS51281">
    <property type="entry name" value="TAP_C"/>
    <property type="match status" value="1"/>
</dbReference>
<evidence type="ECO:0000313" key="11">
    <source>
        <dbReference type="EMBL" id="GAA94027.1"/>
    </source>
</evidence>
<evidence type="ECO:0000256" key="6">
    <source>
        <dbReference type="ARBA" id="ARBA00022816"/>
    </source>
</evidence>
<comment type="similarity">
    <text evidence="2">Belongs to the NXF family.</text>
</comment>
<proteinExistence type="inferred from homology"/>
<organism evidence="11 12">
    <name type="scientific">Mixia osmundae (strain CBS 9802 / IAM 14324 / JCM 22182 / KY 12970)</name>
    <dbReference type="NCBI Taxonomy" id="764103"/>
    <lineage>
        <taxon>Eukaryota</taxon>
        <taxon>Fungi</taxon>
        <taxon>Dikarya</taxon>
        <taxon>Basidiomycota</taxon>
        <taxon>Pucciniomycotina</taxon>
        <taxon>Mixiomycetes</taxon>
        <taxon>Mixiales</taxon>
        <taxon>Mixiaceae</taxon>
        <taxon>Mixia</taxon>
    </lineage>
</organism>
<dbReference type="Pfam" id="PF22602">
    <property type="entry name" value="NXF_NTF2"/>
    <property type="match status" value="1"/>
</dbReference>
<feature type="domain" description="NTF2" evidence="9">
    <location>
        <begin position="407"/>
        <end position="594"/>
    </location>
</feature>
<keyword evidence="12" id="KW-1185">Reference proteome</keyword>
<accession>G7DTW7</accession>
<dbReference type="InterPro" id="IPR032710">
    <property type="entry name" value="NTF2-like_dom_sf"/>
</dbReference>
<dbReference type="InterPro" id="IPR030217">
    <property type="entry name" value="NXF_fam"/>
</dbReference>
<evidence type="ECO:0000259" key="9">
    <source>
        <dbReference type="PROSITE" id="PS50177"/>
    </source>
</evidence>
<dbReference type="Gene3D" id="3.80.10.10">
    <property type="entry name" value="Ribonuclease Inhibitor"/>
    <property type="match status" value="1"/>
</dbReference>
<dbReference type="Gene3D" id="3.10.450.50">
    <property type="match status" value="1"/>
</dbReference>
<evidence type="ECO:0000313" key="12">
    <source>
        <dbReference type="Proteomes" id="UP000009131"/>
    </source>
</evidence>
<name>G7DTW7_MIXOS</name>
<comment type="caution">
    <text evidence="11">The sequence shown here is derived from an EMBL/GenBank/DDBJ whole genome shotgun (WGS) entry which is preliminary data.</text>
</comment>
<dbReference type="SMART" id="SM00804">
    <property type="entry name" value="TAP_C"/>
    <property type="match status" value="1"/>
</dbReference>
<dbReference type="InParanoid" id="G7DTW7"/>
<reference evidence="11 12" key="1">
    <citation type="journal article" date="2011" name="J. Gen. Appl. Microbiol.">
        <title>Draft genome sequencing of the enigmatic basidiomycete Mixia osmundae.</title>
        <authorList>
            <person name="Nishida H."/>
            <person name="Nagatsuka Y."/>
            <person name="Sugiyama J."/>
        </authorList>
    </citation>
    <scope>NUCLEOTIDE SEQUENCE [LARGE SCALE GENOMIC DNA]</scope>
    <source>
        <strain evidence="12">CBS 9802 / IAM 14324 / JCM 22182 / KY 12970</strain>
    </source>
</reference>
<dbReference type="STRING" id="764103.G7DTW7"/>
<dbReference type="GO" id="GO:0003723">
    <property type="term" value="F:RNA binding"/>
    <property type="evidence" value="ECO:0007669"/>
    <property type="project" value="TreeGrafter"/>
</dbReference>
<dbReference type="PANTHER" id="PTHR10662">
    <property type="entry name" value="NUCLEAR RNA EXPORT FACTOR"/>
    <property type="match status" value="1"/>
</dbReference>
<feature type="region of interest" description="Disordered" evidence="8">
    <location>
        <begin position="1"/>
        <end position="189"/>
    </location>
</feature>
<dbReference type="Pfam" id="PF03943">
    <property type="entry name" value="TAP_C"/>
    <property type="match status" value="1"/>
</dbReference>
<feature type="compositionally biased region" description="Basic and acidic residues" evidence="8">
    <location>
        <begin position="105"/>
        <end position="119"/>
    </location>
</feature>
<evidence type="ECO:0000256" key="7">
    <source>
        <dbReference type="ARBA" id="ARBA00023242"/>
    </source>
</evidence>